<dbReference type="Proteomes" id="UP000292085">
    <property type="component" value="Unassembled WGS sequence"/>
</dbReference>
<keyword evidence="8" id="KW-0249">Electron transport</keyword>
<evidence type="ECO:0000256" key="11">
    <source>
        <dbReference type="ARBA" id="ARBA00023136"/>
    </source>
</evidence>
<comment type="similarity">
    <text evidence="2">Belongs to the cytochrome c oxidase subunit 2 family.</text>
</comment>
<evidence type="ECO:0000256" key="4">
    <source>
        <dbReference type="ARBA" id="ARBA00022475"/>
    </source>
</evidence>
<evidence type="ECO:0000256" key="10">
    <source>
        <dbReference type="ARBA" id="ARBA00023002"/>
    </source>
</evidence>
<accession>A0A4Q6XVG8</accession>
<sequence length="288" mass="31852">MDRERRILNRAAALLVALPLLLGGCAALKLGVMNHAGPVAADEWHVYLILAVVLIFVAGPVLLLVPLIAYHYRISNKGDAFRPDWGFSWPLEILIWLPPIGIVIGLSVLLWSATHRLDPYRPLPANLPPIEVQVVALDWKWLFIYPDEHVAAVNQLAIPVGRAVHLSLTSGTVMQSLLIPQLAGQIYAMAGMRTHLHLAASRPGVFRGENTQFNGGGFHEQTFDVIALQPPGYRRWLTRVRAARHPLDSRALARVTSRSVAPRPDFFSSVPPGLFEHLMTASTQDHAR</sequence>
<keyword evidence="9 12" id="KW-1133">Transmembrane helix</keyword>
<name>A0A4Q6XVG8_9SPHN</name>
<dbReference type="GO" id="GO:0004129">
    <property type="term" value="F:cytochrome-c oxidase activity"/>
    <property type="evidence" value="ECO:0007669"/>
    <property type="project" value="InterPro"/>
</dbReference>
<dbReference type="GO" id="GO:0005886">
    <property type="term" value="C:plasma membrane"/>
    <property type="evidence" value="ECO:0007669"/>
    <property type="project" value="UniProtKB-SubCell"/>
</dbReference>
<dbReference type="PROSITE" id="PS50857">
    <property type="entry name" value="COX2_CUA"/>
    <property type="match status" value="1"/>
</dbReference>
<organism evidence="15 16">
    <name type="scientific">Sphingomonas populi</name>
    <dbReference type="NCBI Taxonomy" id="2484750"/>
    <lineage>
        <taxon>Bacteria</taxon>
        <taxon>Pseudomonadati</taxon>
        <taxon>Pseudomonadota</taxon>
        <taxon>Alphaproteobacteria</taxon>
        <taxon>Sphingomonadales</taxon>
        <taxon>Sphingomonadaceae</taxon>
        <taxon>Sphingomonas</taxon>
    </lineage>
</organism>
<keyword evidence="10" id="KW-0560">Oxidoreductase</keyword>
<evidence type="ECO:0000259" key="13">
    <source>
        <dbReference type="PROSITE" id="PS50857"/>
    </source>
</evidence>
<dbReference type="OrthoDB" id="9783445at2"/>
<evidence type="ECO:0000313" key="15">
    <source>
        <dbReference type="EMBL" id="RZF60677.1"/>
    </source>
</evidence>
<evidence type="ECO:0000256" key="6">
    <source>
        <dbReference type="ARBA" id="ARBA00022692"/>
    </source>
</evidence>
<keyword evidence="16" id="KW-1185">Reference proteome</keyword>
<evidence type="ECO:0000256" key="8">
    <source>
        <dbReference type="ARBA" id="ARBA00022982"/>
    </source>
</evidence>
<dbReference type="SUPFAM" id="SSF81464">
    <property type="entry name" value="Cytochrome c oxidase subunit II-like, transmembrane region"/>
    <property type="match status" value="1"/>
</dbReference>
<dbReference type="EMBL" id="SGIS01000056">
    <property type="protein sequence ID" value="RZF60677.1"/>
    <property type="molecule type" value="Genomic_DNA"/>
</dbReference>
<keyword evidence="4" id="KW-1003">Cell membrane</keyword>
<gene>
    <name evidence="15" type="ORF">EWE75_21815</name>
</gene>
<feature type="transmembrane region" description="Helical" evidence="12">
    <location>
        <begin position="93"/>
        <end position="113"/>
    </location>
</feature>
<dbReference type="AlphaFoldDB" id="A0A4Q6XVG8"/>
<protein>
    <submittedName>
        <fullName evidence="15">Cytochrome ubiquinol oxidase subunit II</fullName>
    </submittedName>
</protein>
<dbReference type="InterPro" id="IPR008972">
    <property type="entry name" value="Cupredoxin"/>
</dbReference>
<feature type="transmembrane region" description="Helical" evidence="12">
    <location>
        <begin position="46"/>
        <end position="72"/>
    </location>
</feature>
<dbReference type="GO" id="GO:0016491">
    <property type="term" value="F:oxidoreductase activity"/>
    <property type="evidence" value="ECO:0007669"/>
    <property type="project" value="UniProtKB-KW"/>
</dbReference>
<proteinExistence type="inferred from homology"/>
<dbReference type="PANTHER" id="PTHR22888:SF18">
    <property type="entry name" value="CYTOCHROME BO(3) UBIQUINOL OXIDASE SUBUNIT 2"/>
    <property type="match status" value="1"/>
</dbReference>
<dbReference type="InterPro" id="IPR045187">
    <property type="entry name" value="CcO_II"/>
</dbReference>
<dbReference type="InterPro" id="IPR011759">
    <property type="entry name" value="Cyt_c_oxidase_su2_TM_dom"/>
</dbReference>
<evidence type="ECO:0000256" key="2">
    <source>
        <dbReference type="ARBA" id="ARBA00007866"/>
    </source>
</evidence>
<dbReference type="PROSITE" id="PS51257">
    <property type="entry name" value="PROKAR_LIPOPROTEIN"/>
    <property type="match status" value="1"/>
</dbReference>
<keyword evidence="3" id="KW-0813">Transport</keyword>
<dbReference type="CDD" id="cd04212">
    <property type="entry name" value="CuRO_UO_II"/>
    <property type="match status" value="1"/>
</dbReference>
<evidence type="ECO:0000259" key="14">
    <source>
        <dbReference type="PROSITE" id="PS50999"/>
    </source>
</evidence>
<dbReference type="GO" id="GO:0005507">
    <property type="term" value="F:copper ion binding"/>
    <property type="evidence" value="ECO:0007669"/>
    <property type="project" value="InterPro"/>
</dbReference>
<dbReference type="InterPro" id="IPR034227">
    <property type="entry name" value="CuRO_UO_II"/>
</dbReference>
<evidence type="ECO:0000256" key="5">
    <source>
        <dbReference type="ARBA" id="ARBA00022660"/>
    </source>
</evidence>
<comment type="caution">
    <text evidence="15">The sequence shown here is derived from an EMBL/GenBank/DDBJ whole genome shotgun (WGS) entry which is preliminary data.</text>
</comment>
<dbReference type="Gene3D" id="1.10.287.90">
    <property type="match status" value="1"/>
</dbReference>
<comment type="subcellular location">
    <subcellularLocation>
        <location evidence="1">Cell membrane</location>
        <topology evidence="1">Multi-pass membrane protein</topology>
    </subcellularLocation>
</comment>
<dbReference type="PANTHER" id="PTHR22888">
    <property type="entry name" value="CYTOCHROME C OXIDASE, SUBUNIT II"/>
    <property type="match status" value="1"/>
</dbReference>
<feature type="domain" description="Cytochrome oxidase subunit II transmembrane region profile" evidence="14">
    <location>
        <begin position="24"/>
        <end position="121"/>
    </location>
</feature>
<keyword evidence="6 12" id="KW-0812">Transmembrane</keyword>
<keyword evidence="5" id="KW-0679">Respiratory chain</keyword>
<dbReference type="Gene3D" id="2.60.40.420">
    <property type="entry name" value="Cupredoxins - blue copper proteins"/>
    <property type="match status" value="1"/>
</dbReference>
<evidence type="ECO:0000256" key="7">
    <source>
        <dbReference type="ARBA" id="ARBA00022729"/>
    </source>
</evidence>
<keyword evidence="11 12" id="KW-0472">Membrane</keyword>
<evidence type="ECO:0000256" key="9">
    <source>
        <dbReference type="ARBA" id="ARBA00022989"/>
    </source>
</evidence>
<dbReference type="PROSITE" id="PS50999">
    <property type="entry name" value="COX2_TM"/>
    <property type="match status" value="1"/>
</dbReference>
<reference evidence="15 16" key="1">
    <citation type="submission" date="2019-02" db="EMBL/GenBank/DDBJ databases">
        <authorList>
            <person name="Li Y."/>
        </authorList>
    </citation>
    <scope>NUCLEOTIDE SEQUENCE [LARGE SCALE GENOMIC DNA]</scope>
    <source>
        <strain evidence="15 16">3-7</strain>
    </source>
</reference>
<dbReference type="InterPro" id="IPR002429">
    <property type="entry name" value="CcO_II-like_C"/>
</dbReference>
<evidence type="ECO:0000256" key="3">
    <source>
        <dbReference type="ARBA" id="ARBA00022448"/>
    </source>
</evidence>
<feature type="domain" description="Cytochrome oxidase subunit II copper A binding" evidence="13">
    <location>
        <begin position="127"/>
        <end position="239"/>
    </location>
</feature>
<dbReference type="GO" id="GO:0042773">
    <property type="term" value="P:ATP synthesis coupled electron transport"/>
    <property type="evidence" value="ECO:0007669"/>
    <property type="project" value="TreeGrafter"/>
</dbReference>
<evidence type="ECO:0000256" key="1">
    <source>
        <dbReference type="ARBA" id="ARBA00004651"/>
    </source>
</evidence>
<evidence type="ECO:0000256" key="12">
    <source>
        <dbReference type="SAM" id="Phobius"/>
    </source>
</evidence>
<dbReference type="InterPro" id="IPR036257">
    <property type="entry name" value="Cyt_c_oxidase_su2_TM_sf"/>
</dbReference>
<keyword evidence="7" id="KW-0732">Signal</keyword>
<evidence type="ECO:0000313" key="16">
    <source>
        <dbReference type="Proteomes" id="UP000292085"/>
    </source>
</evidence>
<dbReference type="SUPFAM" id="SSF49503">
    <property type="entry name" value="Cupredoxins"/>
    <property type="match status" value="1"/>
</dbReference>